<accession>A0A7V5M0D0</accession>
<organism evidence="1">
    <name type="scientific">Aerophobetes bacterium</name>
    <dbReference type="NCBI Taxonomy" id="2030807"/>
    <lineage>
        <taxon>Bacteria</taxon>
        <taxon>Candidatus Aerophobota</taxon>
    </lineage>
</organism>
<sequence>MKEVNKKWCFFSKIAIFAGCLLFFLSPWICWSSPDSLGIFLNPTTVKLMIDGPPKRYVAEKVVKVAVRSGISHWVLQCQATSLKLKGSKEDEIPPERLLIAVTSPGQKKLPSEEDFTRLDEVVVITQGGYTGPSLQPAAQLWFALESRWEDKPGEYEGKVLFTYIANP</sequence>
<name>A0A7V5M0D0_UNCAE</name>
<dbReference type="Proteomes" id="UP000886070">
    <property type="component" value="Unassembled WGS sequence"/>
</dbReference>
<proteinExistence type="predicted"/>
<reference evidence="1" key="1">
    <citation type="journal article" date="2020" name="mSystems">
        <title>Genome- and Community-Level Interaction Insights into Carbon Utilization and Element Cycling Functions of Hydrothermarchaeota in Hydrothermal Sediment.</title>
        <authorList>
            <person name="Zhou Z."/>
            <person name="Liu Y."/>
            <person name="Xu W."/>
            <person name="Pan J."/>
            <person name="Luo Z.H."/>
            <person name="Li M."/>
        </authorList>
    </citation>
    <scope>NUCLEOTIDE SEQUENCE [LARGE SCALE GENOMIC DNA]</scope>
    <source>
        <strain evidence="1">HyVt-92</strain>
    </source>
</reference>
<evidence type="ECO:0000313" key="1">
    <source>
        <dbReference type="EMBL" id="HHF98822.1"/>
    </source>
</evidence>
<protein>
    <submittedName>
        <fullName evidence="1">Uncharacterized protein</fullName>
    </submittedName>
</protein>
<comment type="caution">
    <text evidence="1">The sequence shown here is derived from an EMBL/GenBank/DDBJ whole genome shotgun (WGS) entry which is preliminary data.</text>
</comment>
<dbReference type="EMBL" id="DRTT01000140">
    <property type="protein sequence ID" value="HHF98822.1"/>
    <property type="molecule type" value="Genomic_DNA"/>
</dbReference>
<gene>
    <name evidence="1" type="ORF">ENL39_04980</name>
</gene>
<dbReference type="AlphaFoldDB" id="A0A7V5M0D0"/>